<name>A0A2P2N3Q7_RHIMU</name>
<sequence length="51" mass="5759">MCLLINSDVLATFTALFQHLLSLILFPSWVVGLLFHTRHWLRTKDGGSVCS</sequence>
<reference evidence="2" key="1">
    <citation type="submission" date="2018-02" db="EMBL/GenBank/DDBJ databases">
        <title>Rhizophora mucronata_Transcriptome.</title>
        <authorList>
            <person name="Meera S.P."/>
            <person name="Sreeshan A."/>
            <person name="Augustine A."/>
        </authorList>
    </citation>
    <scope>NUCLEOTIDE SEQUENCE</scope>
    <source>
        <tissue evidence="2">Leaf</tissue>
    </source>
</reference>
<protein>
    <submittedName>
        <fullName evidence="2">Uncharacterized protein</fullName>
    </submittedName>
</protein>
<evidence type="ECO:0000256" key="1">
    <source>
        <dbReference type="SAM" id="Phobius"/>
    </source>
</evidence>
<accession>A0A2P2N3Q7</accession>
<dbReference type="EMBL" id="GGEC01056635">
    <property type="protein sequence ID" value="MBX37119.1"/>
    <property type="molecule type" value="Transcribed_RNA"/>
</dbReference>
<feature type="transmembrane region" description="Helical" evidence="1">
    <location>
        <begin position="16"/>
        <end position="35"/>
    </location>
</feature>
<keyword evidence="1" id="KW-0812">Transmembrane</keyword>
<organism evidence="2">
    <name type="scientific">Rhizophora mucronata</name>
    <name type="common">Asiatic mangrove</name>
    <dbReference type="NCBI Taxonomy" id="61149"/>
    <lineage>
        <taxon>Eukaryota</taxon>
        <taxon>Viridiplantae</taxon>
        <taxon>Streptophyta</taxon>
        <taxon>Embryophyta</taxon>
        <taxon>Tracheophyta</taxon>
        <taxon>Spermatophyta</taxon>
        <taxon>Magnoliopsida</taxon>
        <taxon>eudicotyledons</taxon>
        <taxon>Gunneridae</taxon>
        <taxon>Pentapetalae</taxon>
        <taxon>rosids</taxon>
        <taxon>fabids</taxon>
        <taxon>Malpighiales</taxon>
        <taxon>Rhizophoraceae</taxon>
        <taxon>Rhizophora</taxon>
    </lineage>
</organism>
<keyword evidence="1" id="KW-1133">Transmembrane helix</keyword>
<dbReference type="AlphaFoldDB" id="A0A2P2N3Q7"/>
<keyword evidence="1" id="KW-0472">Membrane</keyword>
<evidence type="ECO:0000313" key="2">
    <source>
        <dbReference type="EMBL" id="MBX37119.1"/>
    </source>
</evidence>
<proteinExistence type="predicted"/>